<dbReference type="AlphaFoldDB" id="G5C6V7"/>
<evidence type="ECO:0000256" key="3">
    <source>
        <dbReference type="ARBA" id="ARBA00023274"/>
    </source>
</evidence>
<dbReference type="GO" id="GO:0044391">
    <property type="term" value="C:ribosomal subunit"/>
    <property type="evidence" value="ECO:0007669"/>
    <property type="project" value="UniProtKB-ARBA"/>
</dbReference>
<dbReference type="Gene3D" id="3.30.70.330">
    <property type="match status" value="1"/>
</dbReference>
<evidence type="ECO:0000256" key="2">
    <source>
        <dbReference type="ARBA" id="ARBA00022980"/>
    </source>
</evidence>
<gene>
    <name evidence="4" type="ORF">GW7_05842</name>
</gene>
<dbReference type="GO" id="GO:0003735">
    <property type="term" value="F:structural constituent of ribosome"/>
    <property type="evidence" value="ECO:0007669"/>
    <property type="project" value="InterPro"/>
</dbReference>
<dbReference type="EMBL" id="JH173576">
    <property type="protein sequence ID" value="EHB17268.1"/>
    <property type="molecule type" value="Genomic_DNA"/>
</dbReference>
<dbReference type="InterPro" id="IPR012678">
    <property type="entry name" value="Ribosomal_uL23/eL15/eS24_sf"/>
</dbReference>
<dbReference type="GO" id="GO:0006412">
    <property type="term" value="P:translation"/>
    <property type="evidence" value="ECO:0007669"/>
    <property type="project" value="InterPro"/>
</dbReference>
<reference evidence="4 5" key="1">
    <citation type="journal article" date="2011" name="Nature">
        <title>Genome sequencing reveals insights into physiology and longevity of the naked mole rat.</title>
        <authorList>
            <person name="Kim E.B."/>
            <person name="Fang X."/>
            <person name="Fushan A.A."/>
            <person name="Huang Z."/>
            <person name="Lobanov A.V."/>
            <person name="Han L."/>
            <person name="Marino S.M."/>
            <person name="Sun X."/>
            <person name="Turanov A.A."/>
            <person name="Yang P."/>
            <person name="Yim S.H."/>
            <person name="Zhao X."/>
            <person name="Kasaikina M.V."/>
            <person name="Stoletzki N."/>
            <person name="Peng C."/>
            <person name="Polak P."/>
            <person name="Xiong Z."/>
            <person name="Kiezun A."/>
            <person name="Zhu Y."/>
            <person name="Chen Y."/>
            <person name="Kryukov G.V."/>
            <person name="Zhang Q."/>
            <person name="Peshkin L."/>
            <person name="Yang L."/>
            <person name="Bronson R.T."/>
            <person name="Buffenstein R."/>
            <person name="Wang B."/>
            <person name="Han C."/>
            <person name="Li Q."/>
            <person name="Chen L."/>
            <person name="Zhao W."/>
            <person name="Sunyaev S.R."/>
            <person name="Park T.J."/>
            <person name="Zhang G."/>
            <person name="Wang J."/>
            <person name="Gladyshev V.N."/>
        </authorList>
    </citation>
    <scope>NUCLEOTIDE SEQUENCE [LARGE SCALE GENOMIC DNA]</scope>
</reference>
<protein>
    <submittedName>
        <fullName evidence="4">60S ribosomal protein L23a</fullName>
    </submittedName>
</protein>
<dbReference type="SUPFAM" id="SSF54189">
    <property type="entry name" value="Ribosomal proteins S24e, L23 and L15e"/>
    <property type="match status" value="1"/>
</dbReference>
<dbReference type="GO" id="GO:0022626">
    <property type="term" value="C:cytosolic ribosome"/>
    <property type="evidence" value="ECO:0007669"/>
    <property type="project" value="UniProtKB-ARBA"/>
</dbReference>
<keyword evidence="3" id="KW-0687">Ribonucleoprotein</keyword>
<dbReference type="InParanoid" id="G5C6V7"/>
<accession>G5C6V7</accession>
<dbReference type="PANTHER" id="PTHR11620">
    <property type="entry name" value="60S RIBOSOMAL PROTEIN L23A"/>
    <property type="match status" value="1"/>
</dbReference>
<name>G5C6V7_HETGA</name>
<keyword evidence="2 4" id="KW-0689">Ribosomal protein</keyword>
<comment type="similarity">
    <text evidence="1">Belongs to the universal ribosomal protein uL23 family.</text>
</comment>
<evidence type="ECO:0000313" key="4">
    <source>
        <dbReference type="EMBL" id="EHB17268.1"/>
    </source>
</evidence>
<dbReference type="Proteomes" id="UP000006813">
    <property type="component" value="Unassembled WGS sequence"/>
</dbReference>
<organism evidence="4 5">
    <name type="scientific">Heterocephalus glaber</name>
    <name type="common">Naked mole rat</name>
    <dbReference type="NCBI Taxonomy" id="10181"/>
    <lineage>
        <taxon>Eukaryota</taxon>
        <taxon>Metazoa</taxon>
        <taxon>Chordata</taxon>
        <taxon>Craniata</taxon>
        <taxon>Vertebrata</taxon>
        <taxon>Euteleostomi</taxon>
        <taxon>Mammalia</taxon>
        <taxon>Eutheria</taxon>
        <taxon>Euarchontoglires</taxon>
        <taxon>Glires</taxon>
        <taxon>Rodentia</taxon>
        <taxon>Hystricomorpha</taxon>
        <taxon>Bathyergidae</taxon>
        <taxon>Heterocephalus</taxon>
    </lineage>
</organism>
<evidence type="ECO:0000256" key="1">
    <source>
        <dbReference type="ARBA" id="ARBA00006700"/>
    </source>
</evidence>
<dbReference type="InterPro" id="IPR013025">
    <property type="entry name" value="Ribosomal_uL23-like"/>
</dbReference>
<sequence length="77" mass="8585">MPITQLPAAQDTAALEATQIPSEEHPQERQASQAIIKLPLTAESTMKTEDNTLMLTVAVKANKYQIRQTMKKLYDTV</sequence>
<dbReference type="STRING" id="10181.G5C6V7"/>
<evidence type="ECO:0000313" key="5">
    <source>
        <dbReference type="Proteomes" id="UP000006813"/>
    </source>
</evidence>
<proteinExistence type="inferred from homology"/>
<dbReference type="InterPro" id="IPR012677">
    <property type="entry name" value="Nucleotide-bd_a/b_plait_sf"/>
</dbReference>